<sequence>MNDDPLVLRIESSLRALRTFGGYQELQKRGISLSVTKRVTPGTDISCVKQTTTSFSTLPSEIVLVVGLLNDR</sequence>
<dbReference type="Proteomes" id="UP000319817">
    <property type="component" value="Chromosome"/>
</dbReference>
<dbReference type="EMBL" id="CP036526">
    <property type="protein sequence ID" value="QDT09016.1"/>
    <property type="molecule type" value="Genomic_DNA"/>
</dbReference>
<keyword evidence="2" id="KW-1185">Reference proteome</keyword>
<name>A0A517NPH1_9BACT</name>
<reference evidence="1 2" key="1">
    <citation type="submission" date="2019-02" db="EMBL/GenBank/DDBJ databases">
        <title>Deep-cultivation of Planctomycetes and their phenomic and genomic characterization uncovers novel biology.</title>
        <authorList>
            <person name="Wiegand S."/>
            <person name="Jogler M."/>
            <person name="Boedeker C."/>
            <person name="Pinto D."/>
            <person name="Vollmers J."/>
            <person name="Rivas-Marin E."/>
            <person name="Kohn T."/>
            <person name="Peeters S.H."/>
            <person name="Heuer A."/>
            <person name="Rast P."/>
            <person name="Oberbeckmann S."/>
            <person name="Bunk B."/>
            <person name="Jeske O."/>
            <person name="Meyerdierks A."/>
            <person name="Storesund J.E."/>
            <person name="Kallscheuer N."/>
            <person name="Luecker S."/>
            <person name="Lage O.M."/>
            <person name="Pohl T."/>
            <person name="Merkel B.J."/>
            <person name="Hornburger P."/>
            <person name="Mueller R.-W."/>
            <person name="Bruemmer F."/>
            <person name="Labrenz M."/>
            <person name="Spormann A.M."/>
            <person name="Op den Camp H."/>
            <person name="Overmann J."/>
            <person name="Amann R."/>
            <person name="Jetten M.S.M."/>
            <person name="Mascher T."/>
            <person name="Medema M.H."/>
            <person name="Devos D.P."/>
            <person name="Kaster A.-K."/>
            <person name="Ovreas L."/>
            <person name="Rohde M."/>
            <person name="Galperin M.Y."/>
            <person name="Jogler C."/>
        </authorList>
    </citation>
    <scope>NUCLEOTIDE SEQUENCE [LARGE SCALE GENOMIC DNA]</scope>
    <source>
        <strain evidence="1 2">K23_9</strain>
    </source>
</reference>
<protein>
    <submittedName>
        <fullName evidence="1">Uncharacterized protein</fullName>
    </submittedName>
</protein>
<accession>A0A517NPH1</accession>
<proteinExistence type="predicted"/>
<evidence type="ECO:0000313" key="2">
    <source>
        <dbReference type="Proteomes" id="UP000319817"/>
    </source>
</evidence>
<dbReference type="RefSeq" id="WP_145416463.1">
    <property type="nucleotide sequence ID" value="NZ_CP036526.1"/>
</dbReference>
<evidence type="ECO:0000313" key="1">
    <source>
        <dbReference type="EMBL" id="QDT09016.1"/>
    </source>
</evidence>
<gene>
    <name evidence="1" type="ORF">K239x_09590</name>
</gene>
<organism evidence="1 2">
    <name type="scientific">Stieleria marina</name>
    <dbReference type="NCBI Taxonomy" id="1930275"/>
    <lineage>
        <taxon>Bacteria</taxon>
        <taxon>Pseudomonadati</taxon>
        <taxon>Planctomycetota</taxon>
        <taxon>Planctomycetia</taxon>
        <taxon>Pirellulales</taxon>
        <taxon>Pirellulaceae</taxon>
        <taxon>Stieleria</taxon>
    </lineage>
</organism>
<dbReference type="AlphaFoldDB" id="A0A517NPH1"/>